<gene>
    <name evidence="1" type="ORF">GCM10009760_14950</name>
</gene>
<comment type="caution">
    <text evidence="1">The sequence shown here is derived from an EMBL/GenBank/DDBJ whole genome shotgun (WGS) entry which is preliminary data.</text>
</comment>
<dbReference type="Gene3D" id="1.20.910.10">
    <property type="entry name" value="Heme oxygenase-like"/>
    <property type="match status" value="1"/>
</dbReference>
<dbReference type="EMBL" id="BAAANT010000006">
    <property type="protein sequence ID" value="GAA2135901.1"/>
    <property type="molecule type" value="Genomic_DNA"/>
</dbReference>
<name>A0ABN2Z2R0_9ACTN</name>
<evidence type="ECO:0000313" key="1">
    <source>
        <dbReference type="EMBL" id="GAA2135901.1"/>
    </source>
</evidence>
<organism evidence="1 2">
    <name type="scientific">Kitasatospora kazusensis</name>
    <dbReference type="NCBI Taxonomy" id="407974"/>
    <lineage>
        <taxon>Bacteria</taxon>
        <taxon>Bacillati</taxon>
        <taxon>Actinomycetota</taxon>
        <taxon>Actinomycetes</taxon>
        <taxon>Kitasatosporales</taxon>
        <taxon>Streptomycetaceae</taxon>
        <taxon>Kitasatospora</taxon>
    </lineage>
</organism>
<dbReference type="Proteomes" id="UP001422759">
    <property type="component" value="Unassembled WGS sequence"/>
</dbReference>
<protein>
    <recommendedName>
        <fullName evidence="3">Iron-containing redox enzyme family protein</fullName>
    </recommendedName>
</protein>
<dbReference type="SUPFAM" id="SSF48613">
    <property type="entry name" value="Heme oxygenase-like"/>
    <property type="match status" value="1"/>
</dbReference>
<evidence type="ECO:0008006" key="3">
    <source>
        <dbReference type="Google" id="ProtNLM"/>
    </source>
</evidence>
<proteinExistence type="predicted"/>
<keyword evidence="2" id="KW-1185">Reference proteome</keyword>
<evidence type="ECO:0000313" key="2">
    <source>
        <dbReference type="Proteomes" id="UP001422759"/>
    </source>
</evidence>
<reference evidence="1 2" key="1">
    <citation type="journal article" date="2019" name="Int. J. Syst. Evol. Microbiol.">
        <title>The Global Catalogue of Microorganisms (GCM) 10K type strain sequencing project: providing services to taxonomists for standard genome sequencing and annotation.</title>
        <authorList>
            <consortium name="The Broad Institute Genomics Platform"/>
            <consortium name="The Broad Institute Genome Sequencing Center for Infectious Disease"/>
            <person name="Wu L."/>
            <person name="Ma J."/>
        </authorList>
    </citation>
    <scope>NUCLEOTIDE SEQUENCE [LARGE SCALE GENOMIC DNA]</scope>
    <source>
        <strain evidence="1 2">JCM 14560</strain>
    </source>
</reference>
<accession>A0ABN2Z2R0</accession>
<dbReference type="RefSeq" id="WP_344462052.1">
    <property type="nucleotide sequence ID" value="NZ_BAAANT010000006.1"/>
</dbReference>
<dbReference type="InterPro" id="IPR016084">
    <property type="entry name" value="Haem_Oase-like_multi-hlx"/>
</dbReference>
<sequence>MRTTDTAGLRTGTALPPRNSLRVRTSIALLERRLSRAAGRIWSAPDLRRVYPEYLVMLHSMVRASVPLMADALARAELTAGTDPVHARLVDYFRHHIVEESGHDEWILEDLEALGVPRARALEQLPRHAVAELVGAQYYYIRHYDPVCLLGYIATIEGYPPGEDLARDCAARSGYPLEGFRTVRKHANLDPFHKSALDDFLDSLPLTGRQLVAVNSSAIRTMAAVIEVLDELAPPARKA</sequence>